<dbReference type="AlphaFoldDB" id="A0A7V2SWC5"/>
<dbReference type="GO" id="GO:0000107">
    <property type="term" value="F:imidazoleglycerol-phosphate synthase activity"/>
    <property type="evidence" value="ECO:0007669"/>
    <property type="project" value="TreeGrafter"/>
</dbReference>
<evidence type="ECO:0000256" key="9">
    <source>
        <dbReference type="ARBA" id="ARBA00049534"/>
    </source>
</evidence>
<feature type="active site" evidence="10">
    <location>
        <position position="132"/>
    </location>
</feature>
<accession>A0A7V2SWC5</accession>
<comment type="pathway">
    <text evidence="1">Amino-acid biosynthesis; L-histidine biosynthesis; L-histidine from 5-phospho-alpha-D-ribose 1-diphosphate: step 5/9.</text>
</comment>
<dbReference type="EMBL" id="DRND01000378">
    <property type="protein sequence ID" value="HFC47167.1"/>
    <property type="molecule type" value="Genomic_DNA"/>
</dbReference>
<name>A0A7V2SWC5_9BACT</name>
<evidence type="ECO:0000256" key="3">
    <source>
        <dbReference type="ARBA" id="ARBA00022605"/>
    </source>
</evidence>
<dbReference type="PANTHER" id="PTHR42701:SF1">
    <property type="entry name" value="IMIDAZOLE GLYCEROL PHOSPHATE SYNTHASE SUBUNIT HISH"/>
    <property type="match status" value="1"/>
</dbReference>
<dbReference type="NCBIfam" id="TIGR01855">
    <property type="entry name" value="IMP_synth_hisH"/>
    <property type="match status" value="1"/>
</dbReference>
<evidence type="ECO:0000259" key="11">
    <source>
        <dbReference type="Pfam" id="PF00117"/>
    </source>
</evidence>
<evidence type="ECO:0000256" key="6">
    <source>
        <dbReference type="ARBA" id="ARBA00023102"/>
    </source>
</evidence>
<evidence type="ECO:0000256" key="7">
    <source>
        <dbReference type="ARBA" id="ARBA00023239"/>
    </source>
</evidence>
<protein>
    <submittedName>
        <fullName evidence="12">Imidazole glycerol phosphate synthase subunit HisH</fullName>
    </submittedName>
</protein>
<evidence type="ECO:0000256" key="10">
    <source>
        <dbReference type="PIRSR" id="PIRSR000495-1"/>
    </source>
</evidence>
<sequence length="159" mass="18178">MKNLMDYGLVSLLEQEILQNKKPYLGICLGMQVLCNESFEHGHHRGLGWIDARVVEIPGKSGVKIPHVGWDDAVVRGEPHIFKGLSPRATFYFDHSFYVHCFEREIVASTTTYGIEFTSSIQKGHIWGTQFHPEKSQRSGLKLLRNFTNFVSEKKRGRS</sequence>
<keyword evidence="5" id="KW-0315">Glutamine amidotransferase</keyword>
<feature type="domain" description="Glutamine amidotransferase" evidence="11">
    <location>
        <begin position="14"/>
        <end position="147"/>
    </location>
</feature>
<reference evidence="12" key="1">
    <citation type="journal article" date="2020" name="mSystems">
        <title>Genome- and Community-Level Interaction Insights into Carbon Utilization and Element Cycling Functions of Hydrothermarchaeota in Hydrothermal Sediment.</title>
        <authorList>
            <person name="Zhou Z."/>
            <person name="Liu Y."/>
            <person name="Xu W."/>
            <person name="Pan J."/>
            <person name="Luo Z.H."/>
            <person name="Li M."/>
        </authorList>
    </citation>
    <scope>NUCLEOTIDE SEQUENCE [LARGE SCALE GENOMIC DNA]</scope>
    <source>
        <strain evidence="12">HyVt-503</strain>
    </source>
</reference>
<evidence type="ECO:0000256" key="1">
    <source>
        <dbReference type="ARBA" id="ARBA00005091"/>
    </source>
</evidence>
<comment type="catalytic activity">
    <reaction evidence="8">
        <text>5-[(5-phospho-1-deoxy-D-ribulos-1-ylimino)methylamino]-1-(5-phospho-beta-D-ribosyl)imidazole-4-carboxamide + L-glutamine = D-erythro-1-(imidazol-4-yl)glycerol 3-phosphate + 5-amino-1-(5-phospho-beta-D-ribosyl)imidazole-4-carboxamide + L-glutamate + H(+)</text>
        <dbReference type="Rhea" id="RHEA:24793"/>
        <dbReference type="ChEBI" id="CHEBI:15378"/>
        <dbReference type="ChEBI" id="CHEBI:29985"/>
        <dbReference type="ChEBI" id="CHEBI:58278"/>
        <dbReference type="ChEBI" id="CHEBI:58359"/>
        <dbReference type="ChEBI" id="CHEBI:58475"/>
        <dbReference type="ChEBI" id="CHEBI:58525"/>
        <dbReference type="EC" id="4.3.2.10"/>
    </reaction>
</comment>
<comment type="catalytic activity">
    <reaction evidence="9">
        <text>L-glutamine + H2O = L-glutamate + NH4(+)</text>
        <dbReference type="Rhea" id="RHEA:15889"/>
        <dbReference type="ChEBI" id="CHEBI:15377"/>
        <dbReference type="ChEBI" id="CHEBI:28938"/>
        <dbReference type="ChEBI" id="CHEBI:29985"/>
        <dbReference type="ChEBI" id="CHEBI:58359"/>
        <dbReference type="EC" id="3.5.1.2"/>
    </reaction>
</comment>
<feature type="non-terminal residue" evidence="12">
    <location>
        <position position="1"/>
    </location>
</feature>
<dbReference type="InterPro" id="IPR017926">
    <property type="entry name" value="GATASE"/>
</dbReference>
<dbReference type="InterPro" id="IPR029062">
    <property type="entry name" value="Class_I_gatase-like"/>
</dbReference>
<proteinExistence type="predicted"/>
<dbReference type="SUPFAM" id="SSF52317">
    <property type="entry name" value="Class I glutamine amidotransferase-like"/>
    <property type="match status" value="1"/>
</dbReference>
<evidence type="ECO:0000256" key="2">
    <source>
        <dbReference type="ARBA" id="ARBA00011152"/>
    </source>
</evidence>
<gene>
    <name evidence="12" type="primary">hisH</name>
    <name evidence="12" type="ORF">ENJ63_04720</name>
</gene>
<organism evidence="12">
    <name type="scientific">Dissulfuribacter thermophilus</name>
    <dbReference type="NCBI Taxonomy" id="1156395"/>
    <lineage>
        <taxon>Bacteria</taxon>
        <taxon>Pseudomonadati</taxon>
        <taxon>Thermodesulfobacteriota</taxon>
        <taxon>Dissulfuribacteria</taxon>
        <taxon>Dissulfuribacterales</taxon>
        <taxon>Dissulfuribacteraceae</taxon>
        <taxon>Dissulfuribacter</taxon>
    </lineage>
</organism>
<dbReference type="Proteomes" id="UP000885797">
    <property type="component" value="Unassembled WGS sequence"/>
</dbReference>
<dbReference type="Gene3D" id="3.40.50.880">
    <property type="match status" value="1"/>
</dbReference>
<feature type="active site" evidence="10">
    <location>
        <position position="134"/>
    </location>
</feature>
<dbReference type="InterPro" id="IPR010139">
    <property type="entry name" value="Imidazole-glycPsynth_HisH"/>
</dbReference>
<dbReference type="PANTHER" id="PTHR42701">
    <property type="entry name" value="IMIDAZOLE GLYCEROL PHOSPHATE SYNTHASE SUBUNIT HISH"/>
    <property type="match status" value="1"/>
</dbReference>
<keyword evidence="3" id="KW-0028">Amino-acid biosynthesis</keyword>
<evidence type="ECO:0000256" key="4">
    <source>
        <dbReference type="ARBA" id="ARBA00022801"/>
    </source>
</evidence>
<dbReference type="Pfam" id="PF00117">
    <property type="entry name" value="GATase"/>
    <property type="match status" value="1"/>
</dbReference>
<comment type="caution">
    <text evidence="12">The sequence shown here is derived from an EMBL/GenBank/DDBJ whole genome shotgun (WGS) entry which is preliminary data.</text>
</comment>
<dbReference type="PIRSF" id="PIRSF000495">
    <property type="entry name" value="Amidotransf_hisH"/>
    <property type="match status" value="1"/>
</dbReference>
<evidence type="ECO:0000256" key="5">
    <source>
        <dbReference type="ARBA" id="ARBA00022962"/>
    </source>
</evidence>
<dbReference type="UniPathway" id="UPA00031">
    <property type="reaction ID" value="UER00010"/>
</dbReference>
<feature type="active site" description="Nucleophile" evidence="10">
    <location>
        <position position="28"/>
    </location>
</feature>
<evidence type="ECO:0000313" key="12">
    <source>
        <dbReference type="EMBL" id="HFC47167.1"/>
    </source>
</evidence>
<dbReference type="GO" id="GO:0004359">
    <property type="term" value="F:glutaminase activity"/>
    <property type="evidence" value="ECO:0007669"/>
    <property type="project" value="UniProtKB-EC"/>
</dbReference>
<keyword evidence="4" id="KW-0378">Hydrolase</keyword>
<keyword evidence="7" id="KW-0456">Lyase</keyword>
<dbReference type="PROSITE" id="PS51273">
    <property type="entry name" value="GATASE_TYPE_1"/>
    <property type="match status" value="1"/>
</dbReference>
<keyword evidence="6" id="KW-0368">Histidine biosynthesis</keyword>
<evidence type="ECO:0000256" key="8">
    <source>
        <dbReference type="ARBA" id="ARBA00047838"/>
    </source>
</evidence>
<comment type="subunit">
    <text evidence="2">Heterodimer of HisH and HisF.</text>
</comment>
<dbReference type="GO" id="GO:0000105">
    <property type="term" value="P:L-histidine biosynthetic process"/>
    <property type="evidence" value="ECO:0007669"/>
    <property type="project" value="UniProtKB-UniPathway"/>
</dbReference>
<dbReference type="GO" id="GO:0016829">
    <property type="term" value="F:lyase activity"/>
    <property type="evidence" value="ECO:0007669"/>
    <property type="project" value="UniProtKB-KW"/>
</dbReference>